<comment type="caution">
    <text evidence="2">The sequence shown here is derived from an EMBL/GenBank/DDBJ whole genome shotgun (WGS) entry which is preliminary data.</text>
</comment>
<accession>A0ABW4PZS4</accession>
<dbReference type="Proteomes" id="UP001597280">
    <property type="component" value="Unassembled WGS sequence"/>
</dbReference>
<dbReference type="InterPro" id="IPR001387">
    <property type="entry name" value="Cro/C1-type_HTH"/>
</dbReference>
<evidence type="ECO:0000313" key="3">
    <source>
        <dbReference type="Proteomes" id="UP001597280"/>
    </source>
</evidence>
<gene>
    <name evidence="2" type="ORF">ACFSDA_11460</name>
</gene>
<dbReference type="EMBL" id="JBHUFL010000003">
    <property type="protein sequence ID" value="MFD1835685.1"/>
    <property type="molecule type" value="Genomic_DNA"/>
</dbReference>
<evidence type="ECO:0000313" key="2">
    <source>
        <dbReference type="EMBL" id="MFD1835685.1"/>
    </source>
</evidence>
<evidence type="ECO:0000259" key="1">
    <source>
        <dbReference type="PROSITE" id="PS50943"/>
    </source>
</evidence>
<dbReference type="Gene3D" id="1.10.10.10">
    <property type="entry name" value="Winged helix-like DNA-binding domain superfamily/Winged helix DNA-binding domain"/>
    <property type="match status" value="1"/>
</dbReference>
<organism evidence="2 3">
    <name type="scientific">Brachybacterium rhamnosum</name>
    <dbReference type="NCBI Taxonomy" id="173361"/>
    <lineage>
        <taxon>Bacteria</taxon>
        <taxon>Bacillati</taxon>
        <taxon>Actinomycetota</taxon>
        <taxon>Actinomycetes</taxon>
        <taxon>Micrococcales</taxon>
        <taxon>Dermabacteraceae</taxon>
        <taxon>Brachybacterium</taxon>
    </lineage>
</organism>
<name>A0ABW4PZS4_9MICO</name>
<dbReference type="PROSITE" id="PS50943">
    <property type="entry name" value="HTH_CROC1"/>
    <property type="match status" value="1"/>
</dbReference>
<reference evidence="3" key="1">
    <citation type="journal article" date="2019" name="Int. J. Syst. Evol. Microbiol.">
        <title>The Global Catalogue of Microorganisms (GCM) 10K type strain sequencing project: providing services to taxonomists for standard genome sequencing and annotation.</title>
        <authorList>
            <consortium name="The Broad Institute Genomics Platform"/>
            <consortium name="The Broad Institute Genome Sequencing Center for Infectious Disease"/>
            <person name="Wu L."/>
            <person name="Ma J."/>
        </authorList>
    </citation>
    <scope>NUCLEOTIDE SEQUENCE [LARGE SCALE GENOMIC DNA]</scope>
    <source>
        <strain evidence="3">JCM 11650</strain>
    </source>
</reference>
<dbReference type="InterPro" id="IPR036388">
    <property type="entry name" value="WH-like_DNA-bd_sf"/>
</dbReference>
<dbReference type="InterPro" id="IPR036390">
    <property type="entry name" value="WH_DNA-bd_sf"/>
</dbReference>
<sequence length="203" mass="21324">MLVIALSPPRGHRGPDPLPALQEALAPLDLRRPPERTVGSAAIALADRAETAVDAVRIAAETGAWEVGLGVGPVEQPLPAETRAAGGPGVAAATLALRASRTTGQVPLSVRASDPRHEATAADAEAVLRLVGWMIATRNRGQWRAVHALREHPGATQRELAALLGITQQTVSRAVKTSGWREESAAVPLVVRLLSMIELTSRP</sequence>
<dbReference type="SUPFAM" id="SSF46785">
    <property type="entry name" value="Winged helix' DNA-binding domain"/>
    <property type="match status" value="1"/>
</dbReference>
<dbReference type="CDD" id="cd00093">
    <property type="entry name" value="HTH_XRE"/>
    <property type="match status" value="1"/>
</dbReference>
<proteinExistence type="predicted"/>
<dbReference type="Pfam" id="PF12802">
    <property type="entry name" value="MarR_2"/>
    <property type="match status" value="1"/>
</dbReference>
<feature type="domain" description="HTH cro/C1-type" evidence="1">
    <location>
        <begin position="146"/>
        <end position="173"/>
    </location>
</feature>
<dbReference type="RefSeq" id="WP_343904820.1">
    <property type="nucleotide sequence ID" value="NZ_BAAAIS010000003.1"/>
</dbReference>
<dbReference type="InterPro" id="IPR000835">
    <property type="entry name" value="HTH_MarR-typ"/>
</dbReference>
<protein>
    <submittedName>
        <fullName evidence="2">MarR family transcriptional regulator</fullName>
    </submittedName>
</protein>
<keyword evidence="3" id="KW-1185">Reference proteome</keyword>